<feature type="transmembrane region" description="Helical" evidence="5">
    <location>
        <begin position="351"/>
        <end position="373"/>
    </location>
</feature>
<evidence type="ECO:0000259" key="6">
    <source>
        <dbReference type="PROSITE" id="PS50850"/>
    </source>
</evidence>
<feature type="domain" description="Major facilitator superfamily (MFS) profile" evidence="6">
    <location>
        <begin position="257"/>
        <end position="458"/>
    </location>
</feature>
<evidence type="ECO:0000313" key="7">
    <source>
        <dbReference type="EMBL" id="MEY8037852.1"/>
    </source>
</evidence>
<feature type="transmembrane region" description="Helical" evidence="5">
    <location>
        <begin position="258"/>
        <end position="285"/>
    </location>
</feature>
<feature type="transmembrane region" description="Helical" evidence="5">
    <location>
        <begin position="324"/>
        <end position="345"/>
    </location>
</feature>
<evidence type="ECO:0000256" key="2">
    <source>
        <dbReference type="ARBA" id="ARBA00022692"/>
    </source>
</evidence>
<comment type="subcellular location">
    <subcellularLocation>
        <location evidence="1">Cell membrane</location>
        <topology evidence="1">Multi-pass membrane protein</topology>
    </subcellularLocation>
</comment>
<dbReference type="PANTHER" id="PTHR11360">
    <property type="entry name" value="MONOCARBOXYLATE TRANSPORTER"/>
    <property type="match status" value="1"/>
</dbReference>
<dbReference type="PANTHER" id="PTHR11360:SF304">
    <property type="entry name" value="MFS DOMAIN-CONTAINING PROTEIN"/>
    <property type="match status" value="1"/>
</dbReference>
<feature type="transmembrane region" description="Helical" evidence="5">
    <location>
        <begin position="40"/>
        <end position="65"/>
    </location>
</feature>
<dbReference type="Proteomes" id="UP001564626">
    <property type="component" value="Unassembled WGS sequence"/>
</dbReference>
<dbReference type="PROSITE" id="PS50850">
    <property type="entry name" value="MFS"/>
    <property type="match status" value="1"/>
</dbReference>
<dbReference type="InterPro" id="IPR011701">
    <property type="entry name" value="MFS"/>
</dbReference>
<comment type="caution">
    <text evidence="7">The sequence shown here is derived from an EMBL/GenBank/DDBJ whole genome shotgun (WGS) entry which is preliminary data.</text>
</comment>
<evidence type="ECO:0000256" key="1">
    <source>
        <dbReference type="ARBA" id="ARBA00004651"/>
    </source>
</evidence>
<feature type="transmembrane region" description="Helical" evidence="5">
    <location>
        <begin position="166"/>
        <end position="186"/>
    </location>
</feature>
<dbReference type="Pfam" id="PF07690">
    <property type="entry name" value="MFS_1"/>
    <property type="match status" value="2"/>
</dbReference>
<evidence type="ECO:0000313" key="8">
    <source>
        <dbReference type="Proteomes" id="UP001564626"/>
    </source>
</evidence>
<feature type="transmembrane region" description="Helical" evidence="5">
    <location>
        <begin position="192"/>
        <end position="213"/>
    </location>
</feature>
<keyword evidence="4 5" id="KW-0472">Membrane</keyword>
<feature type="transmembrane region" description="Helical" evidence="5">
    <location>
        <begin position="129"/>
        <end position="154"/>
    </location>
</feature>
<keyword evidence="2 5" id="KW-0812">Transmembrane</keyword>
<dbReference type="InterPro" id="IPR020846">
    <property type="entry name" value="MFS_dom"/>
</dbReference>
<feature type="transmembrane region" description="Helical" evidence="5">
    <location>
        <begin position="291"/>
        <end position="312"/>
    </location>
</feature>
<reference evidence="7 8" key="1">
    <citation type="submission" date="2024-08" db="EMBL/GenBank/DDBJ databases">
        <title>Genome mining of Saccharopolyspora cebuensis PGLac3 from Nigerian medicinal plant.</title>
        <authorList>
            <person name="Ezeobiora C.E."/>
            <person name="Igbokwe N.H."/>
            <person name="Amin D.H."/>
            <person name="Mendie U.E."/>
        </authorList>
    </citation>
    <scope>NUCLEOTIDE SEQUENCE [LARGE SCALE GENOMIC DNA]</scope>
    <source>
        <strain evidence="7 8">PGLac3</strain>
    </source>
</reference>
<dbReference type="InterPro" id="IPR050327">
    <property type="entry name" value="Proton-linked_MCT"/>
</dbReference>
<name>A0ABV4CCV7_9PSEU</name>
<keyword evidence="3 5" id="KW-1133">Transmembrane helix</keyword>
<accession>A0ABV4CCV7</accession>
<evidence type="ECO:0000256" key="4">
    <source>
        <dbReference type="ARBA" id="ARBA00023136"/>
    </source>
</evidence>
<keyword evidence="8" id="KW-1185">Reference proteome</keyword>
<protein>
    <submittedName>
        <fullName evidence="7">MFS transporter</fullName>
    </submittedName>
</protein>
<evidence type="ECO:0000256" key="5">
    <source>
        <dbReference type="SAM" id="Phobius"/>
    </source>
</evidence>
<feature type="transmembrane region" description="Helical" evidence="5">
    <location>
        <begin position="77"/>
        <end position="96"/>
    </location>
</feature>
<dbReference type="EMBL" id="JBGEHV010000001">
    <property type="protein sequence ID" value="MEY8037852.1"/>
    <property type="molecule type" value="Genomic_DNA"/>
</dbReference>
<feature type="transmembrane region" description="Helical" evidence="5">
    <location>
        <begin position="413"/>
        <end position="432"/>
    </location>
</feature>
<dbReference type="Gene3D" id="1.20.1250.20">
    <property type="entry name" value="MFS general substrate transporter like domains"/>
    <property type="match status" value="2"/>
</dbReference>
<organism evidence="7 8">
    <name type="scientific">Saccharopolyspora cebuensis</name>
    <dbReference type="NCBI Taxonomy" id="418759"/>
    <lineage>
        <taxon>Bacteria</taxon>
        <taxon>Bacillati</taxon>
        <taxon>Actinomycetota</taxon>
        <taxon>Actinomycetes</taxon>
        <taxon>Pseudonocardiales</taxon>
        <taxon>Pseudonocardiaceae</taxon>
        <taxon>Saccharopolyspora</taxon>
    </lineage>
</organism>
<proteinExistence type="predicted"/>
<dbReference type="RefSeq" id="WP_345365994.1">
    <property type="nucleotide sequence ID" value="NZ_BAABII010000016.1"/>
</dbReference>
<gene>
    <name evidence="7" type="ORF">AB8O55_00425</name>
</gene>
<sequence>MDRASSGFLPPAHRVLRDHLGRPYRVGESPRQLAGRSRTALLWACRVPVLVVGTGQYAFGAAVPALTASTGRTAPELLWALALWTVFQAGAAYPVARRRPGKAPRAVLVAGALLSGLGLLALARAEHLAVLLIGYSALGGTGAGLVYAACTATAGRWFPERSAARVASVTGAFAWGSAPFAVALALDGAASVAALPVLAGVVAAVVLGCGLLLSDPPPHWWPEHVDPRRWALAAHPGRFRAPPAVRQFSAVEALRTPVLPVMAGALCCAATVSLFNAAVLAVLAVRLGHGPAVGALAVAAFAATGGAGRALAIPVADRLGGRRALRLVMAAQAFGQVLLLLALPAAGPGPLLVAALVAGIGGGAFYPLFAALARECFGDRRSAEVHGLVYSAKAVSGLLGIGLAVAAAGGSSAAPVVAAALSGCAALLVSALHRPGLPRTLPTASAPERAAGRPPIPT</sequence>
<dbReference type="SUPFAM" id="SSF103473">
    <property type="entry name" value="MFS general substrate transporter"/>
    <property type="match status" value="1"/>
</dbReference>
<evidence type="ECO:0000256" key="3">
    <source>
        <dbReference type="ARBA" id="ARBA00022989"/>
    </source>
</evidence>
<feature type="transmembrane region" description="Helical" evidence="5">
    <location>
        <begin position="103"/>
        <end position="123"/>
    </location>
</feature>
<feature type="transmembrane region" description="Helical" evidence="5">
    <location>
        <begin position="385"/>
        <end position="407"/>
    </location>
</feature>
<dbReference type="InterPro" id="IPR036259">
    <property type="entry name" value="MFS_trans_sf"/>
</dbReference>